<keyword evidence="1" id="KW-0175">Coiled coil</keyword>
<organism evidence="3 4">
    <name type="scientific">Roseiarcus fermentans</name>
    <dbReference type="NCBI Taxonomy" id="1473586"/>
    <lineage>
        <taxon>Bacteria</taxon>
        <taxon>Pseudomonadati</taxon>
        <taxon>Pseudomonadota</taxon>
        <taxon>Alphaproteobacteria</taxon>
        <taxon>Hyphomicrobiales</taxon>
        <taxon>Roseiarcaceae</taxon>
        <taxon>Roseiarcus</taxon>
    </lineage>
</organism>
<feature type="compositionally biased region" description="Basic and acidic residues" evidence="2">
    <location>
        <begin position="121"/>
        <end position="136"/>
    </location>
</feature>
<evidence type="ECO:0000313" key="4">
    <source>
        <dbReference type="Proteomes" id="UP000253529"/>
    </source>
</evidence>
<evidence type="ECO:0000313" key="3">
    <source>
        <dbReference type="EMBL" id="RBP13123.1"/>
    </source>
</evidence>
<accession>A0A366FEM0</accession>
<feature type="region of interest" description="Disordered" evidence="2">
    <location>
        <begin position="478"/>
        <end position="502"/>
    </location>
</feature>
<feature type="region of interest" description="Disordered" evidence="2">
    <location>
        <begin position="1"/>
        <end position="218"/>
    </location>
</feature>
<comment type="caution">
    <text evidence="3">The sequence shown here is derived from an EMBL/GenBank/DDBJ whole genome shotgun (WGS) entry which is preliminary data.</text>
</comment>
<keyword evidence="4" id="KW-1185">Reference proteome</keyword>
<evidence type="ECO:0000256" key="1">
    <source>
        <dbReference type="SAM" id="Coils"/>
    </source>
</evidence>
<feature type="region of interest" description="Disordered" evidence="2">
    <location>
        <begin position="271"/>
        <end position="358"/>
    </location>
</feature>
<gene>
    <name evidence="3" type="ORF">DFR50_11292</name>
</gene>
<dbReference type="OrthoDB" id="7283919at2"/>
<proteinExistence type="predicted"/>
<protein>
    <submittedName>
        <fullName evidence="3">Uncharacterized protein</fullName>
    </submittedName>
</protein>
<feature type="coiled-coil region" evidence="1">
    <location>
        <begin position="387"/>
        <end position="445"/>
    </location>
</feature>
<feature type="compositionally biased region" description="Low complexity" evidence="2">
    <location>
        <begin position="323"/>
        <end position="339"/>
    </location>
</feature>
<evidence type="ECO:0000256" key="2">
    <source>
        <dbReference type="SAM" id="MobiDB-lite"/>
    </source>
</evidence>
<dbReference type="RefSeq" id="WP_147262749.1">
    <property type="nucleotide sequence ID" value="NZ_QNRK01000012.1"/>
</dbReference>
<dbReference type="AlphaFoldDB" id="A0A366FEM0"/>
<name>A0A366FEM0_9HYPH</name>
<dbReference type="Proteomes" id="UP000253529">
    <property type="component" value="Unassembled WGS sequence"/>
</dbReference>
<feature type="compositionally biased region" description="Basic and acidic residues" evidence="2">
    <location>
        <begin position="275"/>
        <end position="296"/>
    </location>
</feature>
<sequence>MTAHIRLVSPPGEERRDLEGEGAEADEAPLGLPEESRSQAADAHAKTGSRGAGEDDRQGDWILGDAPPPLVAEPEDRAGRRPGPKTVLGGVLARLIDRARPQKRKGATAAAEPANPDSSPEGDKTEARERTEDAGTRADALPAVETGSEDGPGLPPEPIARLDAGMGPLLGRVSRRKPKAATAPNTVANLTGGLEGDAPESGVEGAAAPDKPARPRGVGKGTVAVVLVTVAAAAAIVALNWPHGSRRPQIVEPGLIADQPSKLMAPSAALATVPPREEPNVAGERPRVHQARRDQVEEMLSFKPGSATAGASRDARGPQPLLASAPEKATSSSSAAAAPAPTPAAAPAPDRKPDEVASLPPAAPLLALAPLARLAAEGAPEPGLGEAAKIEARLADLEAAIKARANAPATRTDIDKAETQMSDQVARLAAIVTRLTGQVKDLQEQVRTTSAGSEERLADLTRRVSLAESRSAVAAAESAGAVPAGVPTSGAPAAAPSSGAAGQAQGVRMKVAALDQKRAYRIQAASPGLAMLSVVDGAPDDRPVEVAIGTVLPGYGKVISIEQHGQAWVVKADRGSIQ</sequence>
<dbReference type="EMBL" id="QNRK01000012">
    <property type="protein sequence ID" value="RBP13123.1"/>
    <property type="molecule type" value="Genomic_DNA"/>
</dbReference>
<reference evidence="3 4" key="1">
    <citation type="submission" date="2018-06" db="EMBL/GenBank/DDBJ databases">
        <title>Genomic Encyclopedia of Type Strains, Phase IV (KMG-IV): sequencing the most valuable type-strain genomes for metagenomic binning, comparative biology and taxonomic classification.</title>
        <authorList>
            <person name="Goeker M."/>
        </authorList>
    </citation>
    <scope>NUCLEOTIDE SEQUENCE [LARGE SCALE GENOMIC DNA]</scope>
    <source>
        <strain evidence="3 4">DSM 24875</strain>
    </source>
</reference>